<keyword evidence="2" id="KW-0808">Transferase</keyword>
<dbReference type="GO" id="GO:0016740">
    <property type="term" value="F:transferase activity"/>
    <property type="evidence" value="ECO:0007669"/>
    <property type="project" value="UniProtKB-KW"/>
</dbReference>
<dbReference type="PANTHER" id="PTHR43179">
    <property type="entry name" value="RHAMNOSYLTRANSFERASE WBBL"/>
    <property type="match status" value="1"/>
</dbReference>
<comment type="caution">
    <text evidence="2">The sequence shown here is derived from an EMBL/GenBank/DDBJ whole genome shotgun (WGS) entry which is preliminary data.</text>
</comment>
<dbReference type="InterPro" id="IPR001173">
    <property type="entry name" value="Glyco_trans_2-like"/>
</dbReference>
<evidence type="ECO:0000313" key="3">
    <source>
        <dbReference type="Proteomes" id="UP000034690"/>
    </source>
</evidence>
<feature type="domain" description="Glycosyltransferase 2-like" evidence="1">
    <location>
        <begin position="5"/>
        <end position="132"/>
    </location>
</feature>
<dbReference type="PANTHER" id="PTHR43179:SF7">
    <property type="entry name" value="RHAMNOSYLTRANSFERASE WBBL"/>
    <property type="match status" value="1"/>
</dbReference>
<organism evidence="2 3">
    <name type="scientific">Candidatus Woesebacteria bacterium GW2011_GWA1_39_21b</name>
    <dbReference type="NCBI Taxonomy" id="1618551"/>
    <lineage>
        <taxon>Bacteria</taxon>
        <taxon>Candidatus Woeseibacteriota</taxon>
    </lineage>
</organism>
<sequence length="274" mass="30959">MTDVSIIIASFNTKELTLQCIKSIVDSAKQIKYEIIVVDNGSTDGSVGELTKLTKLTKLIKLVKNSENLGFAKANNQGIKIAKGRYILLLNTDTKVKNGAIEKLINFAEETPDAGAVGPRLLNPDGSTQPSVFRLPTISRVITQYWLGKNGLLDKYSPQGPKPDKVESLVMAAFLITPEALKEVGFLDERYFMFYEDLDYCRRVWKSGLKVYYLPRSEVVHYHGASGKKIAEEVNQWRRLIPSSKIYHGLMKHYVINFIIWSGQKWKRLVNTQS</sequence>
<gene>
    <name evidence="2" type="ORF">UT40_C0042G0004</name>
</gene>
<dbReference type="EMBL" id="LBWQ01000042">
    <property type="protein sequence ID" value="KKR10970.1"/>
    <property type="molecule type" value="Genomic_DNA"/>
</dbReference>
<evidence type="ECO:0000313" key="2">
    <source>
        <dbReference type="EMBL" id="KKR10970.1"/>
    </source>
</evidence>
<dbReference type="InterPro" id="IPR029044">
    <property type="entry name" value="Nucleotide-diphossugar_trans"/>
</dbReference>
<dbReference type="Pfam" id="PF00535">
    <property type="entry name" value="Glycos_transf_2"/>
    <property type="match status" value="1"/>
</dbReference>
<dbReference type="SUPFAM" id="SSF53448">
    <property type="entry name" value="Nucleotide-diphospho-sugar transferases"/>
    <property type="match status" value="1"/>
</dbReference>
<dbReference type="AlphaFoldDB" id="A0A0G0QKN5"/>
<proteinExistence type="predicted"/>
<protein>
    <submittedName>
        <fullName evidence="2">Family 2 glycosyl transferase</fullName>
    </submittedName>
</protein>
<evidence type="ECO:0000259" key="1">
    <source>
        <dbReference type="Pfam" id="PF00535"/>
    </source>
</evidence>
<name>A0A0G0QKN5_9BACT</name>
<accession>A0A0G0QKN5</accession>
<dbReference type="CDD" id="cd04186">
    <property type="entry name" value="GT_2_like_c"/>
    <property type="match status" value="1"/>
</dbReference>
<reference evidence="2 3" key="1">
    <citation type="journal article" date="2015" name="Nature">
        <title>rRNA introns, odd ribosomes, and small enigmatic genomes across a large radiation of phyla.</title>
        <authorList>
            <person name="Brown C.T."/>
            <person name="Hug L.A."/>
            <person name="Thomas B.C."/>
            <person name="Sharon I."/>
            <person name="Castelle C.J."/>
            <person name="Singh A."/>
            <person name="Wilkins M.J."/>
            <person name="Williams K.H."/>
            <person name="Banfield J.F."/>
        </authorList>
    </citation>
    <scope>NUCLEOTIDE SEQUENCE [LARGE SCALE GENOMIC DNA]</scope>
</reference>
<dbReference type="Gene3D" id="3.90.550.10">
    <property type="entry name" value="Spore Coat Polysaccharide Biosynthesis Protein SpsA, Chain A"/>
    <property type="match status" value="1"/>
</dbReference>
<dbReference type="Proteomes" id="UP000034690">
    <property type="component" value="Unassembled WGS sequence"/>
</dbReference>